<dbReference type="NCBIfam" id="TIGR00344">
    <property type="entry name" value="alaS"/>
    <property type="match status" value="1"/>
</dbReference>
<dbReference type="Gene3D" id="3.30.980.10">
    <property type="entry name" value="Threonyl-trna Synthetase, Chain A, domain 2"/>
    <property type="match status" value="1"/>
</dbReference>
<accession>D6GRR3</accession>
<dbReference type="eggNOG" id="COG0013">
    <property type="taxonomic scope" value="Bacteria"/>
</dbReference>
<dbReference type="KEGG" id="faa:HMPREF0389_00269"/>
<keyword evidence="8 14" id="KW-0067">ATP-binding</keyword>
<dbReference type="SUPFAM" id="SSF55186">
    <property type="entry name" value="ThrRS/AlaRS common domain"/>
    <property type="match status" value="1"/>
</dbReference>
<sequence>MKLKFKSVNEIRKSYLDFFASKDHYVSPSFPLVPINDNSLLLINAGMAPLKNYFMGIEKPPKNRMSTCQKCIRTGDIENVGITARHATFFEMLGNFSFGNYFKNEAIAWAWEFVTTVLEISPELLWVTVYEEDDEAYNIWRDKIGVSEDRIVRLGKEDNFWEIGTGTGPCGPCSEIYIDRGAEFGCDDEHCKPGCDCDRFLEFWNLVFTQFNKEEDKTLTPLPHPNIDTGMGLERVACMLQGVDSIFDIDTMQDIIRKIEELLHVKYREDSKKDISIRIITDHIRAVTFLIGDGVIPSNEGRGYVLRRLLRRAARHGKLLGMDRPFLHELMSKVIEINADAYPELKEKQEYIYKVIKVEEDKFEETIYQGLEILREEMNRMKDTNETMMSPEKAFRLYDTFGFPFDLTKEILTEEGFSVEEEGFYEEMEKQRNRARSARKDSDNEGWKKENISLDLEPTVFEGYTSFTEEASIISIVQEDALIQTAKKGDKAIFILNRTPFYAESGGQVGDIGILESQRGKVSVIQTKKGNNDVIMHIGEVIEGEISVGDSMIAEINESRRNETMRNHSATHLLHKALRTVLGNHVTQAGSFVTPERVRFDFTHFEAMTKEELQKVELAVNGAIYSYLEVTCQEMAIEKAKEKGAMALFGEKYGQTVRVVSMGDYSVELCGGTHVSNTSEIGMFKIVSESGVASGVRRIEAVTGMKVYEVLKKQEGLLEDLSEKMKTKQDQLSERVEHQIVELKEAKKEIAQLKNTILQENMDNIMSHCIDVSDLKLLTNEFENVDSDDLRNIAQSLVDKDDTLVVVLASKKDEKINFIAMAGKNAVEKGAHCGNLLREVAKIAKGGGGGKANMAQAGGKDVSKIKDALNVAKDVLIAQLL</sequence>
<dbReference type="InterPro" id="IPR018165">
    <property type="entry name" value="Ala-tRNA-synth_IIc_core"/>
</dbReference>
<dbReference type="GO" id="GO:0006419">
    <property type="term" value="P:alanyl-tRNA aminoacylation"/>
    <property type="evidence" value="ECO:0007669"/>
    <property type="project" value="UniProtKB-UniRule"/>
</dbReference>
<dbReference type="FunFam" id="3.30.54.20:FF:000001">
    <property type="entry name" value="Alanine--tRNA ligase"/>
    <property type="match status" value="1"/>
</dbReference>
<dbReference type="InterPro" id="IPR012947">
    <property type="entry name" value="tRNA_SAD"/>
</dbReference>
<feature type="binding site" evidence="14">
    <location>
        <position position="670"/>
    </location>
    <ligand>
        <name>Zn(2+)</name>
        <dbReference type="ChEBI" id="CHEBI:29105"/>
    </ligand>
</feature>
<evidence type="ECO:0000256" key="10">
    <source>
        <dbReference type="ARBA" id="ARBA00022917"/>
    </source>
</evidence>
<comment type="catalytic activity">
    <reaction evidence="13 14">
        <text>tRNA(Ala) + L-alanine + ATP = L-alanyl-tRNA(Ala) + AMP + diphosphate</text>
        <dbReference type="Rhea" id="RHEA:12540"/>
        <dbReference type="Rhea" id="RHEA-COMP:9657"/>
        <dbReference type="Rhea" id="RHEA-COMP:9923"/>
        <dbReference type="ChEBI" id="CHEBI:30616"/>
        <dbReference type="ChEBI" id="CHEBI:33019"/>
        <dbReference type="ChEBI" id="CHEBI:57972"/>
        <dbReference type="ChEBI" id="CHEBI:78442"/>
        <dbReference type="ChEBI" id="CHEBI:78497"/>
        <dbReference type="ChEBI" id="CHEBI:456215"/>
        <dbReference type="EC" id="6.1.1.7"/>
    </reaction>
</comment>
<feature type="binding site" evidence="14">
    <location>
        <position position="674"/>
    </location>
    <ligand>
        <name>Zn(2+)</name>
        <dbReference type="ChEBI" id="CHEBI:29105"/>
    </ligand>
</feature>
<evidence type="ECO:0000313" key="18">
    <source>
        <dbReference type="Proteomes" id="UP000007468"/>
    </source>
</evidence>
<dbReference type="FunFam" id="3.30.980.10:FF:000004">
    <property type="entry name" value="Alanine--tRNA ligase, cytoplasmic"/>
    <property type="match status" value="1"/>
</dbReference>
<dbReference type="EMBL" id="CP002390">
    <property type="protein sequence ID" value="EFE28354.2"/>
    <property type="molecule type" value="Genomic_DNA"/>
</dbReference>
<dbReference type="Gene3D" id="3.10.310.40">
    <property type="match status" value="1"/>
</dbReference>
<dbReference type="FunFam" id="3.10.310.40:FF:000001">
    <property type="entry name" value="Alanine--tRNA ligase"/>
    <property type="match status" value="1"/>
</dbReference>
<feature type="binding site" evidence="14">
    <location>
        <position position="568"/>
    </location>
    <ligand>
        <name>Zn(2+)</name>
        <dbReference type="ChEBI" id="CHEBI:29105"/>
    </ligand>
</feature>
<keyword evidence="15" id="KW-0175">Coiled coil</keyword>
<dbReference type="InterPro" id="IPR009000">
    <property type="entry name" value="Transl_B-barrel_sf"/>
</dbReference>
<dbReference type="GO" id="GO:0005524">
    <property type="term" value="F:ATP binding"/>
    <property type="evidence" value="ECO:0007669"/>
    <property type="project" value="UniProtKB-UniRule"/>
</dbReference>
<dbReference type="PANTHER" id="PTHR11777:SF9">
    <property type="entry name" value="ALANINE--TRNA LIGASE, CYTOPLASMIC"/>
    <property type="match status" value="1"/>
</dbReference>
<evidence type="ECO:0000256" key="1">
    <source>
        <dbReference type="ARBA" id="ARBA00004496"/>
    </source>
</evidence>
<comment type="similarity">
    <text evidence="2 14">Belongs to the class-II aminoacyl-tRNA synthetase family.</text>
</comment>
<comment type="domain">
    <text evidence="14">Consists of three domains; the N-terminal catalytic domain, the editing domain and the C-terminal C-Ala domain. The editing domain removes incorrectly charged amino acids, while the C-Ala domain, along with tRNA(Ala), serves as a bridge to cooperatively bring together the editing and aminoacylation centers thus stimulating deacylation of misacylated tRNAs.</text>
</comment>
<gene>
    <name evidence="14 17" type="primary">alaS</name>
    <name evidence="17" type="ordered locus">HMPREF0389_00269</name>
</gene>
<keyword evidence="9 14" id="KW-0694">RNA-binding</keyword>
<dbReference type="PANTHER" id="PTHR11777">
    <property type="entry name" value="ALANYL-TRNA SYNTHETASE"/>
    <property type="match status" value="1"/>
</dbReference>
<dbReference type="PATRIC" id="fig|546269.5.peg.385"/>
<dbReference type="InterPro" id="IPR018164">
    <property type="entry name" value="Ala-tRNA-synth_IIc_N"/>
</dbReference>
<keyword evidence="4 14" id="KW-0436">Ligase</keyword>
<evidence type="ECO:0000313" key="17">
    <source>
        <dbReference type="EMBL" id="EFE28354.2"/>
    </source>
</evidence>
<keyword evidence="14" id="KW-0963">Cytoplasm</keyword>
<evidence type="ECO:0000256" key="2">
    <source>
        <dbReference type="ARBA" id="ARBA00008226"/>
    </source>
</evidence>
<dbReference type="InterPro" id="IPR002318">
    <property type="entry name" value="Ala-tRNA-lgiase_IIc"/>
</dbReference>
<dbReference type="PROSITE" id="PS50860">
    <property type="entry name" value="AA_TRNA_LIGASE_II_ALA"/>
    <property type="match status" value="1"/>
</dbReference>
<keyword evidence="3 14" id="KW-0820">tRNA-binding</keyword>
<name>D6GRR3_FILAD</name>
<organism evidence="17 18">
    <name type="scientific">Filifactor alocis (strain ATCC 35896 / CCUG 47790 / D40 B5)</name>
    <name type="common">Fusobacterium alocis</name>
    <dbReference type="NCBI Taxonomy" id="546269"/>
    <lineage>
        <taxon>Bacteria</taxon>
        <taxon>Bacillati</taxon>
        <taxon>Bacillota</taxon>
        <taxon>Clostridia</taxon>
        <taxon>Peptostreptococcales</taxon>
        <taxon>Filifactoraceae</taxon>
        <taxon>Filifactor</taxon>
    </lineage>
</organism>
<dbReference type="InterPro" id="IPR050058">
    <property type="entry name" value="Ala-tRNA_ligase"/>
</dbReference>
<dbReference type="InterPro" id="IPR023033">
    <property type="entry name" value="Ala_tRNA_ligase_euk/bac"/>
</dbReference>
<feature type="binding site" evidence="14">
    <location>
        <position position="572"/>
    </location>
    <ligand>
        <name>Zn(2+)</name>
        <dbReference type="ChEBI" id="CHEBI:29105"/>
    </ligand>
</feature>
<evidence type="ECO:0000256" key="5">
    <source>
        <dbReference type="ARBA" id="ARBA00022723"/>
    </source>
</evidence>
<comment type="subcellular location">
    <subcellularLocation>
        <location evidence="1 14">Cytoplasm</location>
    </subcellularLocation>
</comment>
<dbReference type="GO" id="GO:0004813">
    <property type="term" value="F:alanine-tRNA ligase activity"/>
    <property type="evidence" value="ECO:0007669"/>
    <property type="project" value="UniProtKB-UniRule"/>
</dbReference>
<dbReference type="GO" id="GO:0005829">
    <property type="term" value="C:cytosol"/>
    <property type="evidence" value="ECO:0007669"/>
    <property type="project" value="TreeGrafter"/>
</dbReference>
<dbReference type="Gene3D" id="2.40.30.130">
    <property type="match status" value="1"/>
</dbReference>
<keyword evidence="6 14" id="KW-0547">Nucleotide-binding</keyword>
<dbReference type="SUPFAM" id="SSF55681">
    <property type="entry name" value="Class II aaRS and biotin synthetases"/>
    <property type="match status" value="1"/>
</dbReference>
<dbReference type="GO" id="GO:0016740">
    <property type="term" value="F:transferase activity"/>
    <property type="evidence" value="ECO:0007669"/>
    <property type="project" value="UniProtKB-ARBA"/>
</dbReference>
<evidence type="ECO:0000256" key="7">
    <source>
        <dbReference type="ARBA" id="ARBA00022833"/>
    </source>
</evidence>
<evidence type="ECO:0000256" key="14">
    <source>
        <dbReference type="HAMAP-Rule" id="MF_00036"/>
    </source>
</evidence>
<dbReference type="FunFam" id="3.30.930.10:FF:000004">
    <property type="entry name" value="Alanine--tRNA ligase"/>
    <property type="match status" value="1"/>
</dbReference>
<keyword evidence="5 14" id="KW-0479">Metal-binding</keyword>
<dbReference type="Gene3D" id="3.30.930.10">
    <property type="entry name" value="Bira Bifunctional Protein, Domain 2"/>
    <property type="match status" value="1"/>
</dbReference>
<evidence type="ECO:0000256" key="4">
    <source>
        <dbReference type="ARBA" id="ARBA00022598"/>
    </source>
</evidence>
<dbReference type="Gene3D" id="6.10.250.550">
    <property type="match status" value="1"/>
</dbReference>
<dbReference type="InterPro" id="IPR045864">
    <property type="entry name" value="aa-tRNA-synth_II/BPL/LPL"/>
</dbReference>
<dbReference type="FunFam" id="2.40.30.130:FF:000001">
    <property type="entry name" value="Alanine--tRNA ligase"/>
    <property type="match status" value="1"/>
</dbReference>
<keyword evidence="7 14" id="KW-0862">Zinc</keyword>
<proteinExistence type="inferred from homology"/>
<evidence type="ECO:0000256" key="13">
    <source>
        <dbReference type="ARBA" id="ARBA00048300"/>
    </source>
</evidence>
<dbReference type="Proteomes" id="UP000007468">
    <property type="component" value="Chromosome"/>
</dbReference>
<feature type="coiled-coil region" evidence="15">
    <location>
        <begin position="711"/>
        <end position="763"/>
    </location>
</feature>
<comment type="cofactor">
    <cofactor evidence="14">
        <name>Zn(2+)</name>
        <dbReference type="ChEBI" id="CHEBI:29105"/>
    </cofactor>
    <text evidence="14">Binds 1 zinc ion per subunit.</text>
</comment>
<dbReference type="Pfam" id="PF07973">
    <property type="entry name" value="tRNA_SAD"/>
    <property type="match status" value="1"/>
</dbReference>
<dbReference type="GO" id="GO:0000049">
    <property type="term" value="F:tRNA binding"/>
    <property type="evidence" value="ECO:0007669"/>
    <property type="project" value="UniProtKB-KW"/>
</dbReference>
<evidence type="ECO:0000256" key="15">
    <source>
        <dbReference type="SAM" id="Coils"/>
    </source>
</evidence>
<comment type="function">
    <text evidence="12 14">Catalyzes the attachment of alanine to tRNA(Ala) in a two-step reaction: alanine is first activated by ATP to form Ala-AMP and then transferred to the acceptor end of tRNA(Ala). Also edits incorrectly charged Ser-tRNA(Ala) and Gly-tRNA(Ala) via its editing domain.</text>
</comment>
<evidence type="ECO:0000256" key="12">
    <source>
        <dbReference type="ARBA" id="ARBA00024779"/>
    </source>
</evidence>
<dbReference type="InterPro" id="IPR018162">
    <property type="entry name" value="Ala-tRNA-ligase_IIc_anticod-bd"/>
</dbReference>
<keyword evidence="18" id="KW-1185">Reference proteome</keyword>
<dbReference type="GO" id="GO:0140096">
    <property type="term" value="F:catalytic activity, acting on a protein"/>
    <property type="evidence" value="ECO:0007669"/>
    <property type="project" value="UniProtKB-ARBA"/>
</dbReference>
<keyword evidence="10 14" id="KW-0648">Protein biosynthesis</keyword>
<dbReference type="AlphaFoldDB" id="D6GRR3"/>
<feature type="domain" description="Alanyl-transfer RNA synthetases family profile" evidence="16">
    <location>
        <begin position="6"/>
        <end position="713"/>
    </location>
</feature>
<dbReference type="SMART" id="SM00863">
    <property type="entry name" value="tRNA_SAD"/>
    <property type="match status" value="1"/>
</dbReference>
<dbReference type="InterPro" id="IPR003156">
    <property type="entry name" value="DHHA1_dom"/>
</dbReference>
<evidence type="ECO:0000256" key="8">
    <source>
        <dbReference type="ARBA" id="ARBA00022840"/>
    </source>
</evidence>
<reference evidence="18" key="1">
    <citation type="submission" date="2010-12" db="EMBL/GenBank/DDBJ databases">
        <title>The genome sequence of Filifactor alocis strain ATCC 35896.</title>
        <authorList>
            <consortium name="The Broad Institute Genome Sequencing Platform"/>
            <person name="Ward D."/>
            <person name="Earl A."/>
            <person name="Feldgarden M."/>
            <person name="Young S.K."/>
            <person name="Gargeya S."/>
            <person name="Zeng Q."/>
            <person name="Alvarado L."/>
            <person name="Berlin A."/>
            <person name="Bochicchio J."/>
            <person name="Chapman S.B."/>
            <person name="Chen Z."/>
            <person name="Freedman E."/>
            <person name="Gellesch M."/>
            <person name="Goldberg J."/>
            <person name="Griggs A."/>
            <person name="Gujja S."/>
            <person name="Heilman E."/>
            <person name="Heiman D."/>
            <person name="Howarth C."/>
            <person name="Mehta T."/>
            <person name="Neiman D."/>
            <person name="Pearson M."/>
            <person name="Roberts A."/>
            <person name="Saif S."/>
            <person name="Shea T."/>
            <person name="Shenoy N."/>
            <person name="Sisk P."/>
            <person name="Stolte C."/>
            <person name="Sykes S."/>
            <person name="White J."/>
            <person name="Yandava C."/>
            <person name="Izard J."/>
            <person name="Blanton J.M."/>
            <person name="Baranova O.V."/>
            <person name="Tanner A.C."/>
            <person name="Dewhirst F.E."/>
            <person name="Haas B."/>
            <person name="Nusbaum C."/>
            <person name="Birren B."/>
        </authorList>
    </citation>
    <scope>NUCLEOTIDE SEQUENCE [LARGE SCALE GENOMIC DNA]</scope>
    <source>
        <strain evidence="18">ATCC 35896 / D40 B5</strain>
    </source>
</reference>
<evidence type="ECO:0000256" key="11">
    <source>
        <dbReference type="ARBA" id="ARBA00023146"/>
    </source>
</evidence>
<evidence type="ECO:0000259" key="16">
    <source>
        <dbReference type="PROSITE" id="PS50860"/>
    </source>
</evidence>
<evidence type="ECO:0000256" key="3">
    <source>
        <dbReference type="ARBA" id="ARBA00022555"/>
    </source>
</evidence>
<protein>
    <recommendedName>
        <fullName evidence="14">Alanine--tRNA ligase</fullName>
        <ecNumber evidence="14">6.1.1.7</ecNumber>
    </recommendedName>
    <alternativeName>
        <fullName evidence="14">Alanyl-tRNA synthetase</fullName>
        <shortName evidence="14">AlaRS</shortName>
    </alternativeName>
</protein>
<dbReference type="Pfam" id="PF02272">
    <property type="entry name" value="DHHA1"/>
    <property type="match status" value="1"/>
</dbReference>
<dbReference type="Gene3D" id="3.30.54.20">
    <property type="match status" value="1"/>
</dbReference>
<dbReference type="GO" id="GO:0008270">
    <property type="term" value="F:zinc ion binding"/>
    <property type="evidence" value="ECO:0007669"/>
    <property type="project" value="UniProtKB-UniRule"/>
</dbReference>
<dbReference type="SUPFAM" id="SSF50447">
    <property type="entry name" value="Translation proteins"/>
    <property type="match status" value="1"/>
</dbReference>
<evidence type="ECO:0000256" key="9">
    <source>
        <dbReference type="ARBA" id="ARBA00022884"/>
    </source>
</evidence>
<dbReference type="InterPro" id="IPR018163">
    <property type="entry name" value="Thr/Ala-tRNA-synth_IIc_edit"/>
</dbReference>
<dbReference type="OrthoDB" id="9803884at2"/>
<dbReference type="Pfam" id="PF01411">
    <property type="entry name" value="tRNA-synt_2c"/>
    <property type="match status" value="1"/>
</dbReference>
<dbReference type="STRING" id="546269.HMPREF0389_00269"/>
<dbReference type="CDD" id="cd00673">
    <property type="entry name" value="AlaRS_core"/>
    <property type="match status" value="1"/>
</dbReference>
<evidence type="ECO:0000256" key="6">
    <source>
        <dbReference type="ARBA" id="ARBA00022741"/>
    </source>
</evidence>
<dbReference type="EC" id="6.1.1.7" evidence="14"/>
<dbReference type="HAMAP" id="MF_00036_B">
    <property type="entry name" value="Ala_tRNA_synth_B"/>
    <property type="match status" value="1"/>
</dbReference>
<keyword evidence="11 14" id="KW-0030">Aminoacyl-tRNA synthetase</keyword>
<dbReference type="SUPFAM" id="SSF101353">
    <property type="entry name" value="Putative anticodon-binding domain of alanyl-tRNA synthetase (AlaRS)"/>
    <property type="match status" value="1"/>
</dbReference>
<dbReference type="HOGENOM" id="CLU_004485_1_1_9"/>
<dbReference type="RefSeq" id="WP_014262036.1">
    <property type="nucleotide sequence ID" value="NC_016630.1"/>
</dbReference>
<dbReference type="GO" id="GO:0002161">
    <property type="term" value="F:aminoacyl-tRNA deacylase activity"/>
    <property type="evidence" value="ECO:0007669"/>
    <property type="project" value="TreeGrafter"/>
</dbReference>
<dbReference type="PRINTS" id="PR00980">
    <property type="entry name" value="TRNASYNTHALA"/>
</dbReference>